<dbReference type="VEuPathDB" id="VectorBase:LLONM1_008557"/>
<proteinExistence type="inferred from homology"/>
<feature type="domain" description="Partial AB-hydrolase lipase" evidence="7">
    <location>
        <begin position="54"/>
        <end position="115"/>
    </location>
</feature>
<comment type="similarity">
    <text evidence="1">Belongs to the AB hydrolase superfamily. Lipase family.</text>
</comment>
<dbReference type="SUPFAM" id="SSF53474">
    <property type="entry name" value="alpha/beta-Hydrolases"/>
    <property type="match status" value="2"/>
</dbReference>
<evidence type="ECO:0000313" key="9">
    <source>
        <dbReference type="EnsemblMetazoa" id="LLOJ008325-PA"/>
    </source>
</evidence>
<dbReference type="GO" id="GO:0016042">
    <property type="term" value="P:lipid catabolic process"/>
    <property type="evidence" value="ECO:0007669"/>
    <property type="project" value="UniProtKB-KW"/>
</dbReference>
<dbReference type="VEuPathDB" id="VectorBase:LLOJ008325"/>
<dbReference type="InterPro" id="IPR029058">
    <property type="entry name" value="AB_hydrolase_fold"/>
</dbReference>
<accession>A0A1B0CTX5</accession>
<evidence type="ECO:0000256" key="5">
    <source>
        <dbReference type="ARBA" id="ARBA00023098"/>
    </source>
</evidence>
<keyword evidence="4" id="KW-0442">Lipid degradation</keyword>
<keyword evidence="5" id="KW-0443">Lipid metabolism</keyword>
<protein>
    <submittedName>
        <fullName evidence="8">Putative triglyceride lipase-cholesterol esterase</fullName>
    </submittedName>
</protein>
<evidence type="ECO:0000256" key="3">
    <source>
        <dbReference type="ARBA" id="ARBA00022801"/>
    </source>
</evidence>
<evidence type="ECO:0000259" key="7">
    <source>
        <dbReference type="Pfam" id="PF04083"/>
    </source>
</evidence>
<dbReference type="EMBL" id="AJWK01028082">
    <property type="status" value="NOT_ANNOTATED_CDS"/>
    <property type="molecule type" value="Genomic_DNA"/>
</dbReference>
<evidence type="ECO:0000256" key="4">
    <source>
        <dbReference type="ARBA" id="ARBA00022963"/>
    </source>
</evidence>
<evidence type="ECO:0000256" key="6">
    <source>
        <dbReference type="ARBA" id="ARBA00023180"/>
    </source>
</evidence>
<dbReference type="EMBL" id="GITU01009479">
    <property type="protein sequence ID" value="MBC1178182.1"/>
    <property type="molecule type" value="Transcribed_RNA"/>
</dbReference>
<dbReference type="InterPro" id="IPR006693">
    <property type="entry name" value="AB_hydrolase_lipase"/>
</dbReference>
<evidence type="ECO:0000256" key="2">
    <source>
        <dbReference type="ARBA" id="ARBA00022729"/>
    </source>
</evidence>
<keyword evidence="10" id="KW-1185">Reference proteome</keyword>
<keyword evidence="6" id="KW-0325">Glycoprotein</keyword>
<dbReference type="VEuPathDB" id="VectorBase:LLONM1_009916"/>
<reference evidence="10" key="1">
    <citation type="submission" date="2012-05" db="EMBL/GenBank/DDBJ databases">
        <title>Whole Genome Assembly of Lutzomyia longipalpis.</title>
        <authorList>
            <person name="Richards S."/>
            <person name="Qu C."/>
            <person name="Dillon R."/>
            <person name="Worley K."/>
            <person name="Scherer S."/>
            <person name="Batterton M."/>
            <person name="Taylor A."/>
            <person name="Hawes A."/>
            <person name="Hernandez B."/>
            <person name="Kovar C."/>
            <person name="Mandapat C."/>
            <person name="Pham C."/>
            <person name="Qu C."/>
            <person name="Jing C."/>
            <person name="Bess C."/>
            <person name="Bandaranaike D."/>
            <person name="Ngo D."/>
            <person name="Ongeri F."/>
            <person name="Arias F."/>
            <person name="Lara F."/>
            <person name="Weissenberger G."/>
            <person name="Kamau G."/>
            <person name="Han H."/>
            <person name="Shen H."/>
            <person name="Dinh H."/>
            <person name="Khalil I."/>
            <person name="Jones J."/>
            <person name="Shafer J."/>
            <person name="Jayaseelan J."/>
            <person name="Quiroz J."/>
            <person name="Blankenburg K."/>
            <person name="Nguyen L."/>
            <person name="Jackson L."/>
            <person name="Francisco L."/>
            <person name="Tang L.-Y."/>
            <person name="Pu L.-L."/>
            <person name="Perales L."/>
            <person name="Lorensuhewa L."/>
            <person name="Munidasa M."/>
            <person name="Coyle M."/>
            <person name="Taylor M."/>
            <person name="Puazo M."/>
            <person name="Firestine M."/>
            <person name="Scheel M."/>
            <person name="Javaid M."/>
            <person name="Wang M."/>
            <person name="Li M."/>
            <person name="Tabassum N."/>
            <person name="Saada N."/>
            <person name="Osuji N."/>
            <person name="Aqrawi P."/>
            <person name="Fu Q."/>
            <person name="Thornton R."/>
            <person name="Raj R."/>
            <person name="Goodspeed R."/>
            <person name="Mata R."/>
            <person name="Najjar R."/>
            <person name="Gubbala S."/>
            <person name="Lee S."/>
            <person name="Denson S."/>
            <person name="Patil S."/>
            <person name="Macmil S."/>
            <person name="Qi S."/>
            <person name="Matskevitch T."/>
            <person name="Palculict T."/>
            <person name="Mathew T."/>
            <person name="Vee V."/>
            <person name="Velamala V."/>
            <person name="Korchina V."/>
            <person name="Cai W."/>
            <person name="Liu W."/>
            <person name="Dai W."/>
            <person name="Zou X."/>
            <person name="Zhu Y."/>
            <person name="Zhang Y."/>
            <person name="Wu Y.-Q."/>
            <person name="Xin Y."/>
            <person name="Nazarath L."/>
            <person name="Kovar C."/>
            <person name="Han Y."/>
            <person name="Muzny D."/>
            <person name="Gibbs R."/>
        </authorList>
    </citation>
    <scope>NUCLEOTIDE SEQUENCE [LARGE SCALE GENOMIC DNA]</scope>
    <source>
        <strain evidence="10">Jacobina</strain>
    </source>
</reference>
<dbReference type="EnsemblMetazoa" id="LLOJ008325-RA">
    <property type="protein sequence ID" value="LLOJ008325-PA"/>
    <property type="gene ID" value="LLOJ008325"/>
</dbReference>
<evidence type="ECO:0000313" key="10">
    <source>
        <dbReference type="Proteomes" id="UP000092461"/>
    </source>
</evidence>
<keyword evidence="2" id="KW-0732">Signal</keyword>
<evidence type="ECO:0000313" key="8">
    <source>
        <dbReference type="EMBL" id="MBC1178182.1"/>
    </source>
</evidence>
<dbReference type="Proteomes" id="UP000092461">
    <property type="component" value="Unassembled WGS sequence"/>
</dbReference>
<sequence length="551" mass="61944">MRRFDFVIFTIFVIFGATTFAVIGEDVAATVNAESFTDSLVDGQTEDLLHFPNVVEMIQENGYPVESHEVQTEDGYLLTMHRIPYGKAPGAGPGPNKPAILLHHGLLLSSASFVVLGPEKSLAYLLADRGYDVWMGNARGNTWSRKHIKWDPDNPLTRGQFWNFSWHEIGFYDLPALIDYIFLKTDQTKLHYVGHSQGATAVLVLLSLKPQYNDVMKSVHLLSAVSFMSHTQSPLLIALSPTANVVELATTVVGNFEFAPSDLFWQLGGKLACMDASPIQELCAQTIFLIAGYDSEQLNRTILPTIFANTPAGASSKQLIHYAQEVNSGRFCQYDHGLIENLMKYNSISPPEYPLDKITTKISVHHSDNDWIAAPEDVKILPSKLPNMEAFHVSLEKFTHVDFIWAIDYDHGLIENLMKYNSISPPEYPLDKITTKISVHHSDNDWIAAPEDVKILLSKLLNMEAFHVSLEKFTHVDFIWAIDITTKISVHHSDNDWIAAPEDVKILLSKLPNMEAFHVSLEKFTHVDFIWAIDVKELLYNLLIEQIGNAN</sequence>
<dbReference type="PANTHER" id="PTHR11005">
    <property type="entry name" value="LYSOSOMAL ACID LIPASE-RELATED"/>
    <property type="match status" value="1"/>
</dbReference>
<dbReference type="EMBL" id="AJWK01028083">
    <property type="status" value="NOT_ANNOTATED_CDS"/>
    <property type="molecule type" value="Genomic_DNA"/>
</dbReference>
<dbReference type="Gene3D" id="3.40.50.1820">
    <property type="entry name" value="alpha/beta hydrolase"/>
    <property type="match status" value="3"/>
</dbReference>
<dbReference type="FunFam" id="3.40.50.1820:FF:000021">
    <property type="entry name" value="Lipase"/>
    <property type="match status" value="1"/>
</dbReference>
<dbReference type="AlphaFoldDB" id="A0A1B0CTX5"/>
<keyword evidence="3" id="KW-0378">Hydrolase</keyword>
<name>A0A1B0CTX5_LUTLO</name>
<evidence type="ECO:0000256" key="1">
    <source>
        <dbReference type="ARBA" id="ARBA00010701"/>
    </source>
</evidence>
<dbReference type="EMBL" id="AJWK01028080">
    <property type="status" value="NOT_ANNOTATED_CDS"/>
    <property type="molecule type" value="Genomic_DNA"/>
</dbReference>
<dbReference type="GO" id="GO:0016787">
    <property type="term" value="F:hydrolase activity"/>
    <property type="evidence" value="ECO:0007669"/>
    <property type="project" value="UniProtKB-KW"/>
</dbReference>
<reference evidence="8" key="2">
    <citation type="journal article" date="2020" name="BMC">
        <title>Leishmania infection induces a limited differential gene expression in the sand fly midgut.</title>
        <authorList>
            <person name="Coutinho-Abreu I.V."/>
            <person name="Serafim T.D."/>
            <person name="Meneses C."/>
            <person name="Kamhawi S."/>
            <person name="Oliveira F."/>
            <person name="Valenzuela J.G."/>
        </authorList>
    </citation>
    <scope>NUCLEOTIDE SEQUENCE</scope>
    <source>
        <strain evidence="8">Jacobina</strain>
        <tissue evidence="8">Midgut</tissue>
    </source>
</reference>
<reference evidence="9" key="3">
    <citation type="submission" date="2020-05" db="UniProtKB">
        <authorList>
            <consortium name="EnsemblMetazoa"/>
        </authorList>
    </citation>
    <scope>IDENTIFICATION</scope>
    <source>
        <strain evidence="9">Jacobina</strain>
    </source>
</reference>
<dbReference type="Pfam" id="PF04083">
    <property type="entry name" value="Abhydro_lipase"/>
    <property type="match status" value="1"/>
</dbReference>
<dbReference type="EMBL" id="AJWK01028081">
    <property type="status" value="NOT_ANNOTATED_CDS"/>
    <property type="molecule type" value="Genomic_DNA"/>
</dbReference>
<organism evidence="9 10">
    <name type="scientific">Lutzomyia longipalpis</name>
    <name type="common">Sand fly</name>
    <dbReference type="NCBI Taxonomy" id="7200"/>
    <lineage>
        <taxon>Eukaryota</taxon>
        <taxon>Metazoa</taxon>
        <taxon>Ecdysozoa</taxon>
        <taxon>Arthropoda</taxon>
        <taxon>Hexapoda</taxon>
        <taxon>Insecta</taxon>
        <taxon>Pterygota</taxon>
        <taxon>Neoptera</taxon>
        <taxon>Endopterygota</taxon>
        <taxon>Diptera</taxon>
        <taxon>Nematocera</taxon>
        <taxon>Psychodoidea</taxon>
        <taxon>Psychodidae</taxon>
        <taxon>Lutzomyia</taxon>
        <taxon>Lutzomyia</taxon>
    </lineage>
</organism>